<evidence type="ECO:0000256" key="4">
    <source>
        <dbReference type="SAM" id="Phobius"/>
    </source>
</evidence>
<accession>A0ABX1TR39</accession>
<proteinExistence type="inferred from homology"/>
<dbReference type="Proteomes" id="UP000760480">
    <property type="component" value="Unassembled WGS sequence"/>
</dbReference>
<keyword evidence="4" id="KW-0472">Membrane</keyword>
<sequence>MPSEWIRHWRFPLVWRIAIVAAGWLILISLLHYAFNMERDSKRIVRLGYMPVISNLAAPLLDYASRDQGDVRFEALKFSSFAEMGEALRNGLIEAAFIIGPLAIVLRQQGEDVKVVYIGNRHESTLVARKDLQVTTLNDLIGKTIAVPLRYSGHNLSIRQSMEKLGLTGKIKVVEMNPPDMAASLSAGSLDAYYVGEPFAAKTLKSGDASLVYYVEAVWPNFICNLTLVKQKFIQEEPGIVKLLVEGAARSGVWAAQNTDEAARIASQYWNQSAELVQYALSTPANRIRYDQFIPRQEEMQQMADLMVHFGLLPNGDITGLVEDRFAKAANLAEVTNIESILQPLKSK</sequence>
<dbReference type="PANTHER" id="PTHR30024:SF47">
    <property type="entry name" value="TAURINE-BINDING PERIPLASMIC PROTEIN"/>
    <property type="match status" value="1"/>
</dbReference>
<evidence type="ECO:0000256" key="1">
    <source>
        <dbReference type="ARBA" id="ARBA00004418"/>
    </source>
</evidence>
<comment type="similarity">
    <text evidence="2">Belongs to the bacterial solute-binding protein SsuA/TauA family.</text>
</comment>
<comment type="subcellular location">
    <subcellularLocation>
        <location evidence="1">Periplasm</location>
    </subcellularLocation>
</comment>
<gene>
    <name evidence="5" type="ORF">E4P82_15500</name>
</gene>
<dbReference type="Gene3D" id="3.40.190.10">
    <property type="entry name" value="Periplasmic binding protein-like II"/>
    <property type="match status" value="2"/>
</dbReference>
<dbReference type="EMBL" id="SPMZ01000050">
    <property type="protein sequence ID" value="NMQ20474.1"/>
    <property type="molecule type" value="Genomic_DNA"/>
</dbReference>
<feature type="transmembrane region" description="Helical" evidence="4">
    <location>
        <begin position="13"/>
        <end position="35"/>
    </location>
</feature>
<name>A0ABX1TR39_9GAMM</name>
<evidence type="ECO:0000256" key="3">
    <source>
        <dbReference type="ARBA" id="ARBA00022729"/>
    </source>
</evidence>
<keyword evidence="4" id="KW-0812">Transmembrane</keyword>
<evidence type="ECO:0000313" key="6">
    <source>
        <dbReference type="Proteomes" id="UP000760480"/>
    </source>
</evidence>
<keyword evidence="3" id="KW-0732">Signal</keyword>
<comment type="caution">
    <text evidence="5">The sequence shown here is derived from an EMBL/GenBank/DDBJ whole genome shotgun (WGS) entry which is preliminary data.</text>
</comment>
<organism evidence="5 6">
    <name type="scientific">Candidatus Competibacter phosphatis</name>
    <dbReference type="NCBI Taxonomy" id="221280"/>
    <lineage>
        <taxon>Bacteria</taxon>
        <taxon>Pseudomonadati</taxon>
        <taxon>Pseudomonadota</taxon>
        <taxon>Gammaproteobacteria</taxon>
        <taxon>Candidatus Competibacteraceae</taxon>
        <taxon>Candidatus Competibacter</taxon>
    </lineage>
</organism>
<dbReference type="SUPFAM" id="SSF53850">
    <property type="entry name" value="Periplasmic binding protein-like II"/>
    <property type="match status" value="1"/>
</dbReference>
<keyword evidence="4" id="KW-1133">Transmembrane helix</keyword>
<protein>
    <submittedName>
        <fullName evidence="5">Transporter substrate-binding domain-containing protein</fullName>
    </submittedName>
</protein>
<evidence type="ECO:0000313" key="5">
    <source>
        <dbReference type="EMBL" id="NMQ20474.1"/>
    </source>
</evidence>
<evidence type="ECO:0000256" key="2">
    <source>
        <dbReference type="ARBA" id="ARBA00010742"/>
    </source>
</evidence>
<dbReference type="PANTHER" id="PTHR30024">
    <property type="entry name" value="ALIPHATIC SULFONATES-BINDING PROTEIN-RELATED"/>
    <property type="match status" value="1"/>
</dbReference>
<reference evidence="5 6" key="1">
    <citation type="submission" date="2019-03" db="EMBL/GenBank/DDBJ databases">
        <title>Metabolic reconstructions from genomes of highly enriched 'Candidatus Accumulibacter' and 'Candidatus Competibacter' bioreactor populations.</title>
        <authorList>
            <person name="Annavajhala M.K."/>
            <person name="Welles L."/>
            <person name="Abbas B."/>
            <person name="Sorokin D."/>
            <person name="Park H."/>
            <person name="Van Loosdrecht M."/>
            <person name="Chandran K."/>
        </authorList>
    </citation>
    <scope>NUCLEOTIDE SEQUENCE [LARGE SCALE GENOMIC DNA]</scope>
    <source>
        <strain evidence="5 6">SBR_G</strain>
    </source>
</reference>
<dbReference type="Pfam" id="PF13379">
    <property type="entry name" value="NMT1_2"/>
    <property type="match status" value="1"/>
</dbReference>
<keyword evidence="6" id="KW-1185">Reference proteome</keyword>
<dbReference type="RefSeq" id="WP_169249740.1">
    <property type="nucleotide sequence ID" value="NZ_SPMZ01000050.1"/>
</dbReference>